<feature type="compositionally biased region" description="Basic and acidic residues" evidence="6">
    <location>
        <begin position="482"/>
        <end position="500"/>
    </location>
</feature>
<dbReference type="OrthoDB" id="196858at2759"/>
<dbReference type="EMBL" id="QEAN01000350">
    <property type="protein sequence ID" value="TPX39509.1"/>
    <property type="molecule type" value="Genomic_DNA"/>
</dbReference>
<protein>
    <submittedName>
        <fullName evidence="7">Uncharacterized protein</fullName>
    </submittedName>
</protein>
<dbReference type="VEuPathDB" id="FungiDB:SeMB42_g06341"/>
<dbReference type="InterPro" id="IPR015943">
    <property type="entry name" value="WD40/YVTN_repeat-like_dom_sf"/>
</dbReference>
<comment type="subcellular location">
    <subcellularLocation>
        <location evidence="1">Nucleus</location>
    </subcellularLocation>
</comment>
<keyword evidence="3" id="KW-0677">Repeat</keyword>
<dbReference type="Proteomes" id="UP000317494">
    <property type="component" value="Unassembled WGS sequence"/>
</dbReference>
<dbReference type="GO" id="GO:0048188">
    <property type="term" value="C:Set1C/COMPASS complex"/>
    <property type="evidence" value="ECO:0007669"/>
    <property type="project" value="InterPro"/>
</dbReference>
<dbReference type="SUPFAM" id="SSF50978">
    <property type="entry name" value="WD40 repeat-like"/>
    <property type="match status" value="1"/>
</dbReference>
<proteinExistence type="predicted"/>
<accession>A0A507CJ65</accession>
<keyword evidence="2 5" id="KW-0853">WD repeat</keyword>
<evidence type="ECO:0000256" key="2">
    <source>
        <dbReference type="ARBA" id="ARBA00022574"/>
    </source>
</evidence>
<feature type="repeat" description="WD" evidence="5">
    <location>
        <begin position="29"/>
        <end position="59"/>
    </location>
</feature>
<dbReference type="Proteomes" id="UP000320475">
    <property type="component" value="Unassembled WGS sequence"/>
</dbReference>
<dbReference type="AlphaFoldDB" id="A0A507CJ65"/>
<organism evidence="7 9">
    <name type="scientific">Synchytrium endobioticum</name>
    <dbReference type="NCBI Taxonomy" id="286115"/>
    <lineage>
        <taxon>Eukaryota</taxon>
        <taxon>Fungi</taxon>
        <taxon>Fungi incertae sedis</taxon>
        <taxon>Chytridiomycota</taxon>
        <taxon>Chytridiomycota incertae sedis</taxon>
        <taxon>Chytridiomycetes</taxon>
        <taxon>Synchytriales</taxon>
        <taxon>Synchytriaceae</taxon>
        <taxon>Synchytrium</taxon>
    </lineage>
</organism>
<comment type="caution">
    <text evidence="7">The sequence shown here is derived from an EMBL/GenBank/DDBJ whole genome shotgun (WGS) entry which is preliminary data.</text>
</comment>
<feature type="region of interest" description="Disordered" evidence="6">
    <location>
        <begin position="419"/>
        <end position="507"/>
    </location>
</feature>
<dbReference type="Gene3D" id="2.130.10.10">
    <property type="entry name" value="YVTN repeat-like/Quinoprotein amine dehydrogenase"/>
    <property type="match status" value="2"/>
</dbReference>
<evidence type="ECO:0000256" key="4">
    <source>
        <dbReference type="ARBA" id="ARBA00023242"/>
    </source>
</evidence>
<evidence type="ECO:0000256" key="1">
    <source>
        <dbReference type="ARBA" id="ARBA00004123"/>
    </source>
</evidence>
<dbReference type="InterPro" id="IPR036322">
    <property type="entry name" value="WD40_repeat_dom_sf"/>
</dbReference>
<dbReference type="STRING" id="286115.A0A507CJ65"/>
<dbReference type="PANTHER" id="PTHR44040">
    <property type="entry name" value="RETINOBLASTOMA-BINDING PROTEIN 5"/>
    <property type="match status" value="1"/>
</dbReference>
<dbReference type="SMART" id="SM00320">
    <property type="entry name" value="WD40"/>
    <property type="match status" value="4"/>
</dbReference>
<dbReference type="PROSITE" id="PS50082">
    <property type="entry name" value="WD_REPEATS_2"/>
    <property type="match status" value="2"/>
</dbReference>
<dbReference type="InterPro" id="IPR001680">
    <property type="entry name" value="WD40_rpt"/>
</dbReference>
<evidence type="ECO:0000313" key="10">
    <source>
        <dbReference type="Proteomes" id="UP000320475"/>
    </source>
</evidence>
<keyword evidence="4" id="KW-0539">Nucleus</keyword>
<sequence length="507" mass="56533">MNIAILDAFVLPDFIEDRLDGDHQFTVASFSKHGHFLVSGSAKGLVQVWDFDTRRPIRDLDCHVAEVTAVSLHRSGRYLLSAARDSTCIYWDLFDASIKFTISFNAPIITAHMHPKQNEFVVCTYLQDPQIVELPLTADAPPIRHVINVLSDTSSPDTPKENASRRLHVTTASYDRKGEYLYLGNSKGAITVVDAQSKQVVKSLTISQNPIKSLAINRSRTTILVSTDVLKMVSILYTPQKVDLQVHSTLDPIPNQTLYEKCGFSHDDTYVFAASGVGNEHNIFMWEVATGHVAKGLEGPEKQAVVDVVWHPKQPALVTISSYGCMYVWAANYRDKWAVVLPGFKEIEQCQEYEEQEDEFDIPTIKPPKPVVEEIEELIDITGYAPDTDDDEFADDVVLPTLLEPDADAEVTANHVTDTLLESSSGRRQPSPATDTSSRPTNAHQPSEKNKKRRSNSPAATTENEKTGKKRAKQSALYVGLHIREKDKEEEAHDHQHGDSSEIDICI</sequence>
<dbReference type="PANTHER" id="PTHR44040:SF1">
    <property type="entry name" value="RETINOBLASTOMA-BINDING PROTEIN 5"/>
    <property type="match status" value="1"/>
</dbReference>
<dbReference type="PROSITE" id="PS50294">
    <property type="entry name" value="WD_REPEATS_REGION"/>
    <property type="match status" value="1"/>
</dbReference>
<evidence type="ECO:0000313" key="9">
    <source>
        <dbReference type="Proteomes" id="UP000317494"/>
    </source>
</evidence>
<keyword evidence="9" id="KW-1185">Reference proteome</keyword>
<feature type="repeat" description="WD" evidence="5">
    <location>
        <begin position="60"/>
        <end position="93"/>
    </location>
</feature>
<dbReference type="Pfam" id="PF00400">
    <property type="entry name" value="WD40"/>
    <property type="match status" value="2"/>
</dbReference>
<dbReference type="InterPro" id="IPR037850">
    <property type="entry name" value="RBBP5/Swd1"/>
</dbReference>
<reference evidence="9 10" key="1">
    <citation type="journal article" date="2019" name="Sci. Rep.">
        <title>Comparative genomics of chytrid fungi reveal insights into the obligate biotrophic and pathogenic lifestyle of Synchytrium endobioticum.</title>
        <authorList>
            <person name="van de Vossenberg B.T.L.H."/>
            <person name="Warris S."/>
            <person name="Nguyen H.D.T."/>
            <person name="van Gent-Pelzer M.P.E."/>
            <person name="Joly D.L."/>
            <person name="van de Geest H.C."/>
            <person name="Bonants P.J.M."/>
            <person name="Smith D.S."/>
            <person name="Levesque C.A."/>
            <person name="van der Lee T.A.J."/>
        </authorList>
    </citation>
    <scope>NUCLEOTIDE SEQUENCE [LARGE SCALE GENOMIC DNA]</scope>
    <source>
        <strain evidence="8 10">LEV6574</strain>
        <strain evidence="7 9">MB42</strain>
    </source>
</reference>
<dbReference type="EMBL" id="QEAM01000214">
    <property type="protein sequence ID" value="TPX43651.1"/>
    <property type="molecule type" value="Genomic_DNA"/>
</dbReference>
<evidence type="ECO:0000313" key="8">
    <source>
        <dbReference type="EMBL" id="TPX43651.1"/>
    </source>
</evidence>
<evidence type="ECO:0000256" key="5">
    <source>
        <dbReference type="PROSITE-ProRule" id="PRU00221"/>
    </source>
</evidence>
<evidence type="ECO:0000313" key="7">
    <source>
        <dbReference type="EMBL" id="TPX39509.1"/>
    </source>
</evidence>
<name>A0A507CJ65_9FUNG</name>
<gene>
    <name evidence="8" type="ORF">SeLEV6574_g04932</name>
    <name evidence="7" type="ORF">SeMB42_g06341</name>
</gene>
<evidence type="ECO:0000256" key="6">
    <source>
        <dbReference type="SAM" id="MobiDB-lite"/>
    </source>
</evidence>
<evidence type="ECO:0000256" key="3">
    <source>
        <dbReference type="ARBA" id="ARBA00022737"/>
    </source>
</evidence>
<feature type="compositionally biased region" description="Polar residues" evidence="6">
    <location>
        <begin position="419"/>
        <end position="445"/>
    </location>
</feature>